<gene>
    <name evidence="3" type="ORF">EK403_22035</name>
</gene>
<protein>
    <submittedName>
        <fullName evidence="3">IS5 family transposase</fullName>
    </submittedName>
</protein>
<keyword evidence="4" id="KW-1185">Reference proteome</keyword>
<dbReference type="EMBL" id="RYFI01000056">
    <property type="protein sequence ID" value="RXF66926.1"/>
    <property type="molecule type" value="Genomic_DNA"/>
</dbReference>
<evidence type="ECO:0000259" key="1">
    <source>
        <dbReference type="Pfam" id="PF01609"/>
    </source>
</evidence>
<dbReference type="GO" id="GO:0006313">
    <property type="term" value="P:DNA transposition"/>
    <property type="evidence" value="ECO:0007669"/>
    <property type="project" value="InterPro"/>
</dbReference>
<dbReference type="Proteomes" id="UP000289708">
    <property type="component" value="Unassembled WGS sequence"/>
</dbReference>
<dbReference type="Pfam" id="PF13340">
    <property type="entry name" value="DUF4096"/>
    <property type="match status" value="1"/>
</dbReference>
<dbReference type="Pfam" id="PF01609">
    <property type="entry name" value="DDE_Tnp_1"/>
    <property type="match status" value="1"/>
</dbReference>
<dbReference type="GO" id="GO:0003677">
    <property type="term" value="F:DNA binding"/>
    <property type="evidence" value="ECO:0007669"/>
    <property type="project" value="InterPro"/>
</dbReference>
<dbReference type="NCBIfam" id="NF033580">
    <property type="entry name" value="transpos_IS5_3"/>
    <property type="match status" value="1"/>
</dbReference>
<reference evidence="3 4" key="1">
    <citation type="submission" date="2018-12" db="EMBL/GenBank/DDBJ databases">
        <title>bacterium Hansschlegelia zhihuaiae S113.</title>
        <authorList>
            <person name="He J."/>
        </authorList>
    </citation>
    <scope>NUCLEOTIDE SEQUENCE [LARGE SCALE GENOMIC DNA]</scope>
    <source>
        <strain evidence="3 4">S 113</strain>
    </source>
</reference>
<proteinExistence type="predicted"/>
<accession>A0A4Q0M2Z2</accession>
<dbReference type="OrthoDB" id="9798237at2"/>
<dbReference type="InterPro" id="IPR002559">
    <property type="entry name" value="Transposase_11"/>
</dbReference>
<dbReference type="InterPro" id="IPR052909">
    <property type="entry name" value="Transposase_6_like"/>
</dbReference>
<organism evidence="3 4">
    <name type="scientific">Hansschlegelia zhihuaiae</name>
    <dbReference type="NCBI Taxonomy" id="405005"/>
    <lineage>
        <taxon>Bacteria</taxon>
        <taxon>Pseudomonadati</taxon>
        <taxon>Pseudomonadota</taxon>
        <taxon>Alphaproteobacteria</taxon>
        <taxon>Hyphomicrobiales</taxon>
        <taxon>Methylopilaceae</taxon>
        <taxon>Hansschlegelia</taxon>
    </lineage>
</organism>
<evidence type="ECO:0000313" key="4">
    <source>
        <dbReference type="Proteomes" id="UP000289708"/>
    </source>
</evidence>
<evidence type="ECO:0000313" key="3">
    <source>
        <dbReference type="EMBL" id="RXF66926.1"/>
    </source>
</evidence>
<dbReference type="InterPro" id="IPR025161">
    <property type="entry name" value="IS402-like_dom"/>
</dbReference>
<sequence>MARRLYWLSDDEWSRIEPLLPKGRRGARRVDDQRVISGIVHMLRSGARWRDCPTEYGPYTTVYNRFNRWSRQGVWLGLFEALTGHSGVWGTVAIDATHVKAHRSAAGAKGGPFAQAVGASRGGRTTKLHALTDLAGRPRVLLLSPGNVNDVSMAAALIAAAGPFDRLLADRGYDANAVRALIDARGAQAVIPSTTSRRAPIPHDRAAYRARNLVERLWCRLKDFRRVATRYDKLARNFLSGAIIAATVTYWCN</sequence>
<evidence type="ECO:0000259" key="2">
    <source>
        <dbReference type="Pfam" id="PF13340"/>
    </source>
</evidence>
<dbReference type="PANTHER" id="PTHR46637">
    <property type="entry name" value="TIS1421-TRANSPOSASE PROTEIN A"/>
    <property type="match status" value="1"/>
</dbReference>
<name>A0A4Q0M2Z2_9HYPH</name>
<dbReference type="GO" id="GO:0004803">
    <property type="term" value="F:transposase activity"/>
    <property type="evidence" value="ECO:0007669"/>
    <property type="project" value="InterPro"/>
</dbReference>
<feature type="domain" description="Transposase IS4-like" evidence="1">
    <location>
        <begin position="92"/>
        <end position="244"/>
    </location>
</feature>
<dbReference type="PANTHER" id="PTHR46637:SF1">
    <property type="entry name" value="BLL5188 PROTEIN"/>
    <property type="match status" value="1"/>
</dbReference>
<comment type="caution">
    <text evidence="3">The sequence shown here is derived from an EMBL/GenBank/DDBJ whole genome shotgun (WGS) entry which is preliminary data.</text>
</comment>
<feature type="domain" description="Insertion element IS402-like" evidence="2">
    <location>
        <begin position="8"/>
        <end position="78"/>
    </location>
</feature>
<dbReference type="AlphaFoldDB" id="A0A4Q0M2Z2"/>